<dbReference type="EMBL" id="GIFC01008661">
    <property type="protein sequence ID" value="MXU90744.1"/>
    <property type="molecule type" value="Transcribed_RNA"/>
</dbReference>
<dbReference type="AlphaFoldDB" id="A0A6B0UMD2"/>
<evidence type="ECO:0000313" key="3">
    <source>
        <dbReference type="EMBL" id="MXU90744.1"/>
    </source>
</evidence>
<keyword evidence="2" id="KW-0732">Signal</keyword>
<sequence length="117" mass="13633">MGRWGLWKCPLFTLCRLLYGAIAPMPKHSAQLFSRLPRDRQGLILEVIWKSTFRKTIYCREVGCGALTLTRRDLKGNPRKMSTRSRRNHHSNTKTRRKVSVKIQHDVAQAVICRTEQ</sequence>
<reference evidence="3" key="1">
    <citation type="submission" date="2019-12" db="EMBL/GenBank/DDBJ databases">
        <title>An insight into the sialome of adult female Ixodes ricinus ticks feeding for 6 days.</title>
        <authorList>
            <person name="Perner J."/>
            <person name="Ribeiro J.M.C."/>
        </authorList>
    </citation>
    <scope>NUCLEOTIDE SEQUENCE</scope>
    <source>
        <strain evidence="3">Semi-engorged</strain>
        <tissue evidence="3">Salivary glands</tissue>
    </source>
</reference>
<feature type="region of interest" description="Disordered" evidence="1">
    <location>
        <begin position="75"/>
        <end position="97"/>
    </location>
</feature>
<protein>
    <submittedName>
        <fullName evidence="3">Putative secreted protein</fullName>
    </submittedName>
</protein>
<name>A0A6B0UMD2_IXORI</name>
<organism evidence="3">
    <name type="scientific">Ixodes ricinus</name>
    <name type="common">Common tick</name>
    <name type="synonym">Acarus ricinus</name>
    <dbReference type="NCBI Taxonomy" id="34613"/>
    <lineage>
        <taxon>Eukaryota</taxon>
        <taxon>Metazoa</taxon>
        <taxon>Ecdysozoa</taxon>
        <taxon>Arthropoda</taxon>
        <taxon>Chelicerata</taxon>
        <taxon>Arachnida</taxon>
        <taxon>Acari</taxon>
        <taxon>Parasitiformes</taxon>
        <taxon>Ixodida</taxon>
        <taxon>Ixodoidea</taxon>
        <taxon>Ixodidae</taxon>
        <taxon>Ixodinae</taxon>
        <taxon>Ixodes</taxon>
    </lineage>
</organism>
<evidence type="ECO:0000256" key="1">
    <source>
        <dbReference type="SAM" id="MobiDB-lite"/>
    </source>
</evidence>
<evidence type="ECO:0000256" key="2">
    <source>
        <dbReference type="SAM" id="SignalP"/>
    </source>
</evidence>
<feature type="chain" id="PRO_5025529727" evidence="2">
    <location>
        <begin position="21"/>
        <end position="117"/>
    </location>
</feature>
<feature type="signal peptide" evidence="2">
    <location>
        <begin position="1"/>
        <end position="20"/>
    </location>
</feature>
<feature type="compositionally biased region" description="Basic residues" evidence="1">
    <location>
        <begin position="77"/>
        <end position="97"/>
    </location>
</feature>
<accession>A0A6B0UMD2</accession>
<proteinExistence type="predicted"/>